<dbReference type="GO" id="GO:0016773">
    <property type="term" value="F:phosphotransferase activity, alcohol group as acceptor"/>
    <property type="evidence" value="ECO:0007669"/>
    <property type="project" value="InterPro"/>
</dbReference>
<keyword evidence="6" id="KW-0808">Transferase</keyword>
<gene>
    <name evidence="10" type="ORF">FC56_GL000104</name>
</gene>
<dbReference type="InterPro" id="IPR004701">
    <property type="entry name" value="PTS_EIIA_man-typ"/>
</dbReference>
<evidence type="ECO:0000259" key="9">
    <source>
        <dbReference type="PROSITE" id="PS51096"/>
    </source>
</evidence>
<keyword evidence="8" id="KW-0418">Kinase</keyword>
<keyword evidence="4" id="KW-0597">Phosphoprotein</keyword>
<name>A0A0R2CQQ4_9LACO</name>
<sequence>MLSIIIASHGKFADGIKQSAEMIFGQQENVSSVTFMPDEGPDDLIKKYNDALESFGSDASVLFLVDLWGGSPFNAASRIVAEHTDHMALLTGLNLPMLIEAYASRSMSLDEIVPHLEETAKDGVKHLELVEDQGDDLL</sequence>
<dbReference type="GO" id="GO:0005737">
    <property type="term" value="C:cytoplasm"/>
    <property type="evidence" value="ECO:0007669"/>
    <property type="project" value="UniProtKB-SubCell"/>
</dbReference>
<organism evidence="10 11">
    <name type="scientific">Lentilactobacillus senioris DSM 24302 = JCM 17472</name>
    <dbReference type="NCBI Taxonomy" id="1423802"/>
    <lineage>
        <taxon>Bacteria</taxon>
        <taxon>Bacillati</taxon>
        <taxon>Bacillota</taxon>
        <taxon>Bacilli</taxon>
        <taxon>Lactobacillales</taxon>
        <taxon>Lactobacillaceae</taxon>
        <taxon>Lentilactobacillus</taxon>
    </lineage>
</organism>
<protein>
    <submittedName>
        <fullName evidence="10">Mannose PTS, EIIA</fullName>
    </submittedName>
</protein>
<dbReference type="PANTHER" id="PTHR33799:SF1">
    <property type="entry name" value="PTS SYSTEM MANNOSE-SPECIFIC EIIAB COMPONENT-RELATED"/>
    <property type="match status" value="1"/>
</dbReference>
<keyword evidence="2" id="KW-0813">Transport</keyword>
<proteinExistence type="predicted"/>
<evidence type="ECO:0000256" key="7">
    <source>
        <dbReference type="ARBA" id="ARBA00022683"/>
    </source>
</evidence>
<dbReference type="RefSeq" id="WP_056978043.1">
    <property type="nucleotide sequence ID" value="NZ_AYZR01000008.1"/>
</dbReference>
<keyword evidence="11" id="KW-1185">Reference proteome</keyword>
<evidence type="ECO:0000256" key="8">
    <source>
        <dbReference type="ARBA" id="ARBA00022777"/>
    </source>
</evidence>
<dbReference type="InterPro" id="IPR033887">
    <property type="entry name" value="PTS_IIA_man"/>
</dbReference>
<dbReference type="GO" id="GO:0016301">
    <property type="term" value="F:kinase activity"/>
    <property type="evidence" value="ECO:0007669"/>
    <property type="project" value="UniProtKB-KW"/>
</dbReference>
<dbReference type="STRING" id="1423802.FC56_GL000104"/>
<evidence type="ECO:0000256" key="5">
    <source>
        <dbReference type="ARBA" id="ARBA00022597"/>
    </source>
</evidence>
<dbReference type="Pfam" id="PF03610">
    <property type="entry name" value="EIIA-man"/>
    <property type="match status" value="1"/>
</dbReference>
<dbReference type="PATRIC" id="fig|1423802.4.peg.105"/>
<dbReference type="InterPro" id="IPR036662">
    <property type="entry name" value="PTS_EIIA_man-typ_sf"/>
</dbReference>
<dbReference type="GO" id="GO:0016020">
    <property type="term" value="C:membrane"/>
    <property type="evidence" value="ECO:0007669"/>
    <property type="project" value="InterPro"/>
</dbReference>
<reference evidence="10 11" key="1">
    <citation type="journal article" date="2015" name="Genome Announc.">
        <title>Expanding the biotechnology potential of lactobacilli through comparative genomics of 213 strains and associated genera.</title>
        <authorList>
            <person name="Sun Z."/>
            <person name="Harris H.M."/>
            <person name="McCann A."/>
            <person name="Guo C."/>
            <person name="Argimon S."/>
            <person name="Zhang W."/>
            <person name="Yang X."/>
            <person name="Jeffery I.B."/>
            <person name="Cooney J.C."/>
            <person name="Kagawa T.F."/>
            <person name="Liu W."/>
            <person name="Song Y."/>
            <person name="Salvetti E."/>
            <person name="Wrobel A."/>
            <person name="Rasinkangas P."/>
            <person name="Parkhill J."/>
            <person name="Rea M.C."/>
            <person name="O'Sullivan O."/>
            <person name="Ritari J."/>
            <person name="Douillard F.P."/>
            <person name="Paul Ross R."/>
            <person name="Yang R."/>
            <person name="Briner A.E."/>
            <person name="Felis G.E."/>
            <person name="de Vos W.M."/>
            <person name="Barrangou R."/>
            <person name="Klaenhammer T.R."/>
            <person name="Caufield P.W."/>
            <person name="Cui Y."/>
            <person name="Zhang H."/>
            <person name="O'Toole P.W."/>
        </authorList>
    </citation>
    <scope>NUCLEOTIDE SEQUENCE [LARGE SCALE GENOMIC DNA]</scope>
    <source>
        <strain evidence="10 11">DSM 24302</strain>
    </source>
</reference>
<keyword evidence="5" id="KW-0762">Sugar transport</keyword>
<dbReference type="GO" id="GO:0009401">
    <property type="term" value="P:phosphoenolpyruvate-dependent sugar phosphotransferase system"/>
    <property type="evidence" value="ECO:0007669"/>
    <property type="project" value="UniProtKB-KW"/>
</dbReference>
<comment type="subcellular location">
    <subcellularLocation>
        <location evidence="1">Cytoplasm</location>
    </subcellularLocation>
</comment>
<evidence type="ECO:0000313" key="11">
    <source>
        <dbReference type="Proteomes" id="UP000051256"/>
    </source>
</evidence>
<evidence type="ECO:0000256" key="6">
    <source>
        <dbReference type="ARBA" id="ARBA00022679"/>
    </source>
</evidence>
<dbReference type="SUPFAM" id="SSF53062">
    <property type="entry name" value="PTS system fructose IIA component-like"/>
    <property type="match status" value="1"/>
</dbReference>
<accession>A0A0R2CQQ4</accession>
<keyword evidence="7" id="KW-0598">Phosphotransferase system</keyword>
<feature type="domain" description="PTS EIIA type-4" evidence="9">
    <location>
        <begin position="1"/>
        <end position="124"/>
    </location>
</feature>
<dbReference type="Gene3D" id="3.40.50.510">
    <property type="entry name" value="Phosphotransferase system, mannose-type IIA component"/>
    <property type="match status" value="1"/>
</dbReference>
<keyword evidence="3" id="KW-0963">Cytoplasm</keyword>
<dbReference type="NCBIfam" id="TIGR00824">
    <property type="entry name" value="EIIA-man"/>
    <property type="match status" value="1"/>
</dbReference>
<evidence type="ECO:0000256" key="3">
    <source>
        <dbReference type="ARBA" id="ARBA00022490"/>
    </source>
</evidence>
<comment type="caution">
    <text evidence="10">The sequence shown here is derived from an EMBL/GenBank/DDBJ whole genome shotgun (WGS) entry which is preliminary data.</text>
</comment>
<dbReference type="AlphaFoldDB" id="A0A0R2CQQ4"/>
<evidence type="ECO:0000256" key="2">
    <source>
        <dbReference type="ARBA" id="ARBA00022448"/>
    </source>
</evidence>
<dbReference type="PROSITE" id="PS51096">
    <property type="entry name" value="PTS_EIIA_TYPE_4"/>
    <property type="match status" value="1"/>
</dbReference>
<dbReference type="InterPro" id="IPR013789">
    <property type="entry name" value="PTS_EIIA_man"/>
</dbReference>
<evidence type="ECO:0000256" key="1">
    <source>
        <dbReference type="ARBA" id="ARBA00004496"/>
    </source>
</evidence>
<dbReference type="EMBL" id="AYZR01000008">
    <property type="protein sequence ID" value="KRM93392.1"/>
    <property type="molecule type" value="Genomic_DNA"/>
</dbReference>
<evidence type="ECO:0000256" key="4">
    <source>
        <dbReference type="ARBA" id="ARBA00022553"/>
    </source>
</evidence>
<dbReference type="Proteomes" id="UP000051256">
    <property type="component" value="Unassembled WGS sequence"/>
</dbReference>
<dbReference type="InterPro" id="IPR051471">
    <property type="entry name" value="Bacterial_PTS_sugar_comp"/>
</dbReference>
<dbReference type="CDD" id="cd00006">
    <property type="entry name" value="PTS_IIA_man"/>
    <property type="match status" value="1"/>
</dbReference>
<evidence type="ECO:0000313" key="10">
    <source>
        <dbReference type="EMBL" id="KRM93392.1"/>
    </source>
</evidence>
<dbReference type="PANTHER" id="PTHR33799">
    <property type="entry name" value="PTS PERMEASE-RELATED-RELATED"/>
    <property type="match status" value="1"/>
</dbReference>